<feature type="transmembrane region" description="Helical" evidence="6">
    <location>
        <begin position="439"/>
        <end position="459"/>
    </location>
</feature>
<dbReference type="Pfam" id="PF12704">
    <property type="entry name" value="MacB_PCD"/>
    <property type="match status" value="1"/>
</dbReference>
<dbReference type="InterPro" id="IPR003838">
    <property type="entry name" value="ABC3_permease_C"/>
</dbReference>
<keyword evidence="3 6" id="KW-0812">Transmembrane</keyword>
<keyword evidence="10" id="KW-1185">Reference proteome</keyword>
<feature type="domain" description="MacB-like periplasmic core" evidence="8">
    <location>
        <begin position="32"/>
        <end position="239"/>
    </location>
</feature>
<evidence type="ECO:0000259" key="8">
    <source>
        <dbReference type="Pfam" id="PF12704"/>
    </source>
</evidence>
<dbReference type="Pfam" id="PF02687">
    <property type="entry name" value="FtsX"/>
    <property type="match status" value="2"/>
</dbReference>
<sequence length="855" mass="88542">MSNARAPEQRGLAARWMIFGEWRAHPMRVITAAAAIAVGVALGLAVHLVNASALSEFSKAVSAVNGEAELQVRSTTTLGFAEALYPRVARTEGVAAVSPVVELEAVTDRPGETLTVLGLDVLRAAYVTPSLIGRPLAAEGDEARGPTMEAAFDENAVFLSPAALEGRAVGQQIELSAGGRREVFRIAGVLPGVGDERRLAVLDIAAAQWRLGTLGRLQRLDLKLAEGADVARVADELRAALPNDAQLVSQESEARRSDSLSRAYRVNLDMLALMALLTGGFLVYSAQSLSVARRRPQFALLRVLGVRRRALLSQVMAEGVGVGLAGGVVGIGLGFALADVALTLLGGDLGGGYFSETKPQLVLTPGPALLFLALGLATAVVGSLAPAREAARAPPAVALKNAGDAIDPRATPPIWPAAVLLAFGAAAAFAPPIGGVPLLGYASMALLLAGGVAAMPRLARVLLAGLKARSFVGAAPDLAVKRLWGAPSQAAVALCGVVASTSLMVAMAVMVSSFRGSVEDWLAQVLPADLYLRIEAAESGGGFDPEEQGRLAATPGVARIAFMRTTTLRMSADAPPLALVARPEGGLDAGAPPMIGRTAEAPAGTIPILVSEPAAWIYGWKVGQRISLPIGGAPPNGFFVTGVWRDYARQHGAVTLESRDYTAITGDRTRSEASVTLKPGADRKAVALALQSNVPERLAGRVTVAEPRALRDMALRLFDRSFAVTYGLEAIAIVVGLAGVAATISAQTLARTKEFGMLRHLGVTRGQIVAMLATEGALLGMVGGLAGIGLGLIMSQVLIHVVNPQSFHWTMETKLPWVLLGGVGVALVASAAGTALLAGRQAVSADAVRAVREDW</sequence>
<feature type="domain" description="ABC3 transporter permease C-terminal" evidence="7">
    <location>
        <begin position="271"/>
        <end position="395"/>
    </location>
</feature>
<dbReference type="Proteomes" id="UP000530564">
    <property type="component" value="Unassembled WGS sequence"/>
</dbReference>
<dbReference type="GO" id="GO:0005886">
    <property type="term" value="C:plasma membrane"/>
    <property type="evidence" value="ECO:0007669"/>
    <property type="project" value="UniProtKB-SubCell"/>
</dbReference>
<dbReference type="EMBL" id="JACIDK010000001">
    <property type="protein sequence ID" value="MBB3889910.1"/>
    <property type="molecule type" value="Genomic_DNA"/>
</dbReference>
<evidence type="ECO:0000256" key="5">
    <source>
        <dbReference type="ARBA" id="ARBA00023136"/>
    </source>
</evidence>
<feature type="domain" description="ABC3 transporter permease C-terminal" evidence="7">
    <location>
        <begin position="730"/>
        <end position="844"/>
    </location>
</feature>
<evidence type="ECO:0000256" key="2">
    <source>
        <dbReference type="ARBA" id="ARBA00022475"/>
    </source>
</evidence>
<evidence type="ECO:0000256" key="1">
    <source>
        <dbReference type="ARBA" id="ARBA00004651"/>
    </source>
</evidence>
<keyword evidence="4 6" id="KW-1133">Transmembrane helix</keyword>
<accession>A0A839ZX94</accession>
<gene>
    <name evidence="9" type="ORF">GGQ61_000607</name>
</gene>
<organism evidence="9 10">
    <name type="scientific">Phenylobacterium haematophilum</name>
    <dbReference type="NCBI Taxonomy" id="98513"/>
    <lineage>
        <taxon>Bacteria</taxon>
        <taxon>Pseudomonadati</taxon>
        <taxon>Pseudomonadota</taxon>
        <taxon>Alphaproteobacteria</taxon>
        <taxon>Caulobacterales</taxon>
        <taxon>Caulobacteraceae</taxon>
        <taxon>Phenylobacterium</taxon>
    </lineage>
</organism>
<dbReference type="AlphaFoldDB" id="A0A839ZX94"/>
<feature type="transmembrane region" description="Helical" evidence="6">
    <location>
        <begin position="491"/>
        <end position="514"/>
    </location>
</feature>
<keyword evidence="5 6" id="KW-0472">Membrane</keyword>
<feature type="transmembrane region" description="Helical" evidence="6">
    <location>
        <begin position="726"/>
        <end position="747"/>
    </location>
</feature>
<protein>
    <submittedName>
        <fullName evidence="9">Putative ABC transport system permease protein</fullName>
    </submittedName>
</protein>
<evidence type="ECO:0000259" key="7">
    <source>
        <dbReference type="Pfam" id="PF02687"/>
    </source>
</evidence>
<evidence type="ECO:0000313" key="9">
    <source>
        <dbReference type="EMBL" id="MBB3889910.1"/>
    </source>
</evidence>
<evidence type="ECO:0000256" key="4">
    <source>
        <dbReference type="ARBA" id="ARBA00022989"/>
    </source>
</evidence>
<dbReference type="PANTHER" id="PTHR30572">
    <property type="entry name" value="MEMBRANE COMPONENT OF TRANSPORTER-RELATED"/>
    <property type="match status" value="1"/>
</dbReference>
<keyword evidence="2" id="KW-1003">Cell membrane</keyword>
<feature type="transmembrane region" description="Helical" evidence="6">
    <location>
        <begin position="368"/>
        <end position="387"/>
    </location>
</feature>
<comment type="caution">
    <text evidence="9">The sequence shown here is derived from an EMBL/GenBank/DDBJ whole genome shotgun (WGS) entry which is preliminary data.</text>
</comment>
<feature type="transmembrane region" description="Helical" evidence="6">
    <location>
        <begin position="414"/>
        <end position="433"/>
    </location>
</feature>
<dbReference type="PANTHER" id="PTHR30572:SF17">
    <property type="entry name" value="ABC3 TRANSPORTER PERMEASE PROTEIN DOMAIN-CONTAINING PROTEIN"/>
    <property type="match status" value="1"/>
</dbReference>
<evidence type="ECO:0000256" key="6">
    <source>
        <dbReference type="SAM" id="Phobius"/>
    </source>
</evidence>
<dbReference type="InterPro" id="IPR025857">
    <property type="entry name" value="MacB_PCD"/>
</dbReference>
<dbReference type="InterPro" id="IPR050250">
    <property type="entry name" value="Macrolide_Exporter_MacB"/>
</dbReference>
<reference evidence="9 10" key="1">
    <citation type="submission" date="2020-08" db="EMBL/GenBank/DDBJ databases">
        <title>Genomic Encyclopedia of Type Strains, Phase IV (KMG-IV): sequencing the most valuable type-strain genomes for metagenomic binning, comparative biology and taxonomic classification.</title>
        <authorList>
            <person name="Goeker M."/>
        </authorList>
    </citation>
    <scope>NUCLEOTIDE SEQUENCE [LARGE SCALE GENOMIC DNA]</scope>
    <source>
        <strain evidence="9 10">DSM 21793</strain>
    </source>
</reference>
<feature type="transmembrane region" description="Helical" evidence="6">
    <location>
        <begin position="815"/>
        <end position="839"/>
    </location>
</feature>
<name>A0A839ZX94_9CAUL</name>
<evidence type="ECO:0000256" key="3">
    <source>
        <dbReference type="ARBA" id="ARBA00022692"/>
    </source>
</evidence>
<feature type="transmembrane region" description="Helical" evidence="6">
    <location>
        <begin position="270"/>
        <end position="289"/>
    </location>
</feature>
<dbReference type="RefSeq" id="WP_221220814.1">
    <property type="nucleotide sequence ID" value="NZ_JACIDK010000001.1"/>
</dbReference>
<feature type="transmembrane region" description="Helical" evidence="6">
    <location>
        <begin position="310"/>
        <end position="338"/>
    </location>
</feature>
<comment type="subcellular location">
    <subcellularLocation>
        <location evidence="1">Cell membrane</location>
        <topology evidence="1">Multi-pass membrane protein</topology>
    </subcellularLocation>
</comment>
<dbReference type="GO" id="GO:0022857">
    <property type="term" value="F:transmembrane transporter activity"/>
    <property type="evidence" value="ECO:0007669"/>
    <property type="project" value="TreeGrafter"/>
</dbReference>
<proteinExistence type="predicted"/>
<evidence type="ECO:0000313" key="10">
    <source>
        <dbReference type="Proteomes" id="UP000530564"/>
    </source>
</evidence>
<feature type="transmembrane region" description="Helical" evidence="6">
    <location>
        <begin position="768"/>
        <end position="795"/>
    </location>
</feature>